<name>A0A554VBN3_9FLAO</name>
<keyword evidence="3" id="KW-1185">Reference proteome</keyword>
<comment type="caution">
    <text evidence="2">The sequence shown here is derived from an EMBL/GenBank/DDBJ whole genome shotgun (WGS) entry which is preliminary data.</text>
</comment>
<dbReference type="Proteomes" id="UP000318833">
    <property type="component" value="Unassembled WGS sequence"/>
</dbReference>
<evidence type="ECO:0000256" key="1">
    <source>
        <dbReference type="SAM" id="Phobius"/>
    </source>
</evidence>
<keyword evidence="1" id="KW-0472">Membrane</keyword>
<feature type="transmembrane region" description="Helical" evidence="1">
    <location>
        <begin position="60"/>
        <end position="78"/>
    </location>
</feature>
<dbReference type="RefSeq" id="WP_143918750.1">
    <property type="nucleotide sequence ID" value="NZ_CANLFO010000002.1"/>
</dbReference>
<accession>A0A554VBN3</accession>
<sequence>MNNGENEKKQYIRMMSEFRSIIKYITQMAVASLILPIVFYRDIIGVQETISIMNVANWQLKFSWISLLISIGCGIWYQDIATRKIIRGNNKGVRRFPQLFYGLTVIGFYLGIGVFIWGVLITKG</sequence>
<evidence type="ECO:0000313" key="3">
    <source>
        <dbReference type="Proteomes" id="UP000318833"/>
    </source>
</evidence>
<protein>
    <submittedName>
        <fullName evidence="2">Uncharacterized protein</fullName>
    </submittedName>
</protein>
<keyword evidence="1" id="KW-1133">Transmembrane helix</keyword>
<dbReference type="EMBL" id="VLNR01000092">
    <property type="protein sequence ID" value="TSE03998.1"/>
    <property type="molecule type" value="Genomic_DNA"/>
</dbReference>
<dbReference type="AlphaFoldDB" id="A0A554VBN3"/>
<keyword evidence="1" id="KW-0812">Transmembrane</keyword>
<gene>
    <name evidence="2" type="ORF">FOF46_27815</name>
</gene>
<proteinExistence type="predicted"/>
<feature type="transmembrane region" description="Helical" evidence="1">
    <location>
        <begin position="21"/>
        <end position="40"/>
    </location>
</feature>
<feature type="transmembrane region" description="Helical" evidence="1">
    <location>
        <begin position="99"/>
        <end position="121"/>
    </location>
</feature>
<organism evidence="2 3">
    <name type="scientific">Aquimarina algiphila</name>
    <dbReference type="NCBI Taxonomy" id="2047982"/>
    <lineage>
        <taxon>Bacteria</taxon>
        <taxon>Pseudomonadati</taxon>
        <taxon>Bacteroidota</taxon>
        <taxon>Flavobacteriia</taxon>
        <taxon>Flavobacteriales</taxon>
        <taxon>Flavobacteriaceae</taxon>
        <taxon>Aquimarina</taxon>
    </lineage>
</organism>
<evidence type="ECO:0000313" key="2">
    <source>
        <dbReference type="EMBL" id="TSE03998.1"/>
    </source>
</evidence>
<reference evidence="2 3" key="1">
    <citation type="submission" date="2019-07" db="EMBL/GenBank/DDBJ databases">
        <title>The draft genome sequence of Aquimarina algiphila M91.</title>
        <authorList>
            <person name="Meng X."/>
        </authorList>
    </citation>
    <scope>NUCLEOTIDE SEQUENCE [LARGE SCALE GENOMIC DNA]</scope>
    <source>
        <strain evidence="2 3">M91</strain>
    </source>
</reference>